<reference evidence="3" key="1">
    <citation type="submission" date="2021-01" db="EMBL/GenBank/DDBJ databases">
        <title>Caligus Genome Assembly.</title>
        <authorList>
            <person name="Gallardo-Escarate C."/>
        </authorList>
    </citation>
    <scope>NUCLEOTIDE SEQUENCE [LARGE SCALE GENOMIC DNA]</scope>
</reference>
<dbReference type="Gene3D" id="3.40.50.300">
    <property type="entry name" value="P-loop containing nucleotide triphosphate hydrolases"/>
    <property type="match status" value="1"/>
</dbReference>
<proteinExistence type="predicted"/>
<dbReference type="PANTHER" id="PTHR24221">
    <property type="entry name" value="ATP-BINDING CASSETTE SUB-FAMILY B"/>
    <property type="match status" value="1"/>
</dbReference>
<sequence length="122" mass="13414">KYDTLVGEKGSLLSGGRSSPSILLLDEASSALDSHSEAIGSNHHRRCTSPLTIRSADAILVMKDGLREDYGTHESLMKMKEGLYFSLVEAQDGSSSKEEEEGPLFNPELGYEEEDEIHDLEQ</sequence>
<dbReference type="SUPFAM" id="SSF52540">
    <property type="entry name" value="P-loop containing nucleoside triphosphate hydrolases"/>
    <property type="match status" value="1"/>
</dbReference>
<dbReference type="EMBL" id="CP045907">
    <property type="protein sequence ID" value="QQP35299.1"/>
    <property type="molecule type" value="Genomic_DNA"/>
</dbReference>
<gene>
    <name evidence="2" type="ORF">FKW44_023477</name>
</gene>
<keyword evidence="3" id="KW-1185">Reference proteome</keyword>
<evidence type="ECO:0000313" key="3">
    <source>
        <dbReference type="Proteomes" id="UP000595437"/>
    </source>
</evidence>
<dbReference type="OrthoDB" id="6500128at2759"/>
<feature type="region of interest" description="Disordered" evidence="1">
    <location>
        <begin position="90"/>
        <end position="122"/>
    </location>
</feature>
<dbReference type="AlphaFoldDB" id="A0A7T8GP30"/>
<dbReference type="PANTHER" id="PTHR24221:SF503">
    <property type="entry name" value="MITOCHONDRIAL POTASSIUM CHANNEL ATP-BINDING SUBUNIT"/>
    <property type="match status" value="1"/>
</dbReference>
<evidence type="ECO:0000313" key="2">
    <source>
        <dbReference type="EMBL" id="QQP35299.1"/>
    </source>
</evidence>
<dbReference type="Proteomes" id="UP000595437">
    <property type="component" value="Chromosome 18"/>
</dbReference>
<dbReference type="GO" id="GO:0016020">
    <property type="term" value="C:membrane"/>
    <property type="evidence" value="ECO:0007669"/>
    <property type="project" value="TreeGrafter"/>
</dbReference>
<dbReference type="GO" id="GO:0042626">
    <property type="term" value="F:ATPase-coupled transmembrane transporter activity"/>
    <property type="evidence" value="ECO:0007669"/>
    <property type="project" value="TreeGrafter"/>
</dbReference>
<protein>
    <submittedName>
        <fullName evidence="2">p-glycoprotein</fullName>
    </submittedName>
</protein>
<dbReference type="InterPro" id="IPR027417">
    <property type="entry name" value="P-loop_NTPase"/>
</dbReference>
<organism evidence="2 3">
    <name type="scientific">Caligus rogercresseyi</name>
    <name type="common">Sea louse</name>
    <dbReference type="NCBI Taxonomy" id="217165"/>
    <lineage>
        <taxon>Eukaryota</taxon>
        <taxon>Metazoa</taxon>
        <taxon>Ecdysozoa</taxon>
        <taxon>Arthropoda</taxon>
        <taxon>Crustacea</taxon>
        <taxon>Multicrustacea</taxon>
        <taxon>Hexanauplia</taxon>
        <taxon>Copepoda</taxon>
        <taxon>Siphonostomatoida</taxon>
        <taxon>Caligidae</taxon>
        <taxon>Caligus</taxon>
    </lineage>
</organism>
<accession>A0A7T8GP30</accession>
<dbReference type="InterPro" id="IPR039421">
    <property type="entry name" value="Type_1_exporter"/>
</dbReference>
<feature type="compositionally biased region" description="Acidic residues" evidence="1">
    <location>
        <begin position="110"/>
        <end position="122"/>
    </location>
</feature>
<feature type="non-terminal residue" evidence="2">
    <location>
        <position position="122"/>
    </location>
</feature>
<feature type="non-terminal residue" evidence="2">
    <location>
        <position position="1"/>
    </location>
</feature>
<name>A0A7T8GP30_CALRO</name>
<evidence type="ECO:0000256" key="1">
    <source>
        <dbReference type="SAM" id="MobiDB-lite"/>
    </source>
</evidence>